<keyword evidence="4" id="KW-1185">Reference proteome</keyword>
<dbReference type="Proteomes" id="UP000308652">
    <property type="component" value="Unassembled WGS sequence"/>
</dbReference>
<feature type="transmembrane region" description="Helical" evidence="1">
    <location>
        <begin position="48"/>
        <end position="73"/>
    </location>
</feature>
<feature type="transmembrane region" description="Helical" evidence="1">
    <location>
        <begin position="125"/>
        <end position="153"/>
    </location>
</feature>
<dbReference type="AlphaFoldDB" id="A0A5C3LI94"/>
<feature type="transmembrane region" description="Helical" evidence="1">
    <location>
        <begin position="20"/>
        <end position="41"/>
    </location>
</feature>
<proteinExistence type="predicted"/>
<name>A0A5C3LI94_9AGAR</name>
<dbReference type="Pfam" id="PF20152">
    <property type="entry name" value="DUF6534"/>
    <property type="match status" value="1"/>
</dbReference>
<sequence>MSSSDNVQFTSISNPFAPVYWGFVISLLFGGITIVQAYIYFLQGRDRFIVRLMAAAMLVLDFVDSALVAYSIYYYLIPQFGSVTRLSIVTPELAAECLIATTITTISQLYFVYQLAAAKRLGKGNWTVIGVISTLCILSLAGGIACFVTMYLFRHGVIENRNHSFEIAFGVSKGFGAATDILATIAMCLFLNSVRTGMTRTNSILDSLVQLIINRGALVTLAQTLLLITFYAAPSNLAWVAFHINVPKLYANTFFAMLNGRDRLKEKHFATSVKLESSGVRLGDKSNGLSFGEHSTFVGNETQNDKDTIRSNGIMMKTVVTTSVI</sequence>
<dbReference type="EMBL" id="ML213662">
    <property type="protein sequence ID" value="TFK32814.1"/>
    <property type="molecule type" value="Genomic_DNA"/>
</dbReference>
<evidence type="ECO:0000313" key="4">
    <source>
        <dbReference type="Proteomes" id="UP000308652"/>
    </source>
</evidence>
<feature type="transmembrane region" description="Helical" evidence="1">
    <location>
        <begin position="239"/>
        <end position="258"/>
    </location>
</feature>
<evidence type="ECO:0000313" key="3">
    <source>
        <dbReference type="EMBL" id="TFK32814.1"/>
    </source>
</evidence>
<gene>
    <name evidence="3" type="ORF">BDQ12DRAFT_739141</name>
</gene>
<feature type="domain" description="DUF6534" evidence="2">
    <location>
        <begin position="177"/>
        <end position="262"/>
    </location>
</feature>
<dbReference type="PANTHER" id="PTHR40465:SF1">
    <property type="entry name" value="DUF6534 DOMAIN-CONTAINING PROTEIN"/>
    <property type="match status" value="1"/>
</dbReference>
<feature type="transmembrane region" description="Helical" evidence="1">
    <location>
        <begin position="173"/>
        <end position="191"/>
    </location>
</feature>
<evidence type="ECO:0000259" key="2">
    <source>
        <dbReference type="Pfam" id="PF20152"/>
    </source>
</evidence>
<keyword evidence="1" id="KW-0472">Membrane</keyword>
<feature type="transmembrane region" description="Helical" evidence="1">
    <location>
        <begin position="93"/>
        <end position="113"/>
    </location>
</feature>
<dbReference type="InterPro" id="IPR045339">
    <property type="entry name" value="DUF6534"/>
</dbReference>
<organism evidence="3 4">
    <name type="scientific">Crucibulum laeve</name>
    <dbReference type="NCBI Taxonomy" id="68775"/>
    <lineage>
        <taxon>Eukaryota</taxon>
        <taxon>Fungi</taxon>
        <taxon>Dikarya</taxon>
        <taxon>Basidiomycota</taxon>
        <taxon>Agaricomycotina</taxon>
        <taxon>Agaricomycetes</taxon>
        <taxon>Agaricomycetidae</taxon>
        <taxon>Agaricales</taxon>
        <taxon>Agaricineae</taxon>
        <taxon>Nidulariaceae</taxon>
        <taxon>Crucibulum</taxon>
    </lineage>
</organism>
<feature type="transmembrane region" description="Helical" evidence="1">
    <location>
        <begin position="212"/>
        <end position="233"/>
    </location>
</feature>
<evidence type="ECO:0000256" key="1">
    <source>
        <dbReference type="SAM" id="Phobius"/>
    </source>
</evidence>
<keyword evidence="1" id="KW-1133">Transmembrane helix</keyword>
<dbReference type="PANTHER" id="PTHR40465">
    <property type="entry name" value="CHROMOSOME 1, WHOLE GENOME SHOTGUN SEQUENCE"/>
    <property type="match status" value="1"/>
</dbReference>
<protein>
    <recommendedName>
        <fullName evidence="2">DUF6534 domain-containing protein</fullName>
    </recommendedName>
</protein>
<dbReference type="OrthoDB" id="2792702at2759"/>
<keyword evidence="1" id="KW-0812">Transmembrane</keyword>
<reference evidence="3 4" key="1">
    <citation type="journal article" date="2019" name="Nat. Ecol. Evol.">
        <title>Megaphylogeny resolves global patterns of mushroom evolution.</title>
        <authorList>
            <person name="Varga T."/>
            <person name="Krizsan K."/>
            <person name="Foldi C."/>
            <person name="Dima B."/>
            <person name="Sanchez-Garcia M."/>
            <person name="Sanchez-Ramirez S."/>
            <person name="Szollosi G.J."/>
            <person name="Szarkandi J.G."/>
            <person name="Papp V."/>
            <person name="Albert L."/>
            <person name="Andreopoulos W."/>
            <person name="Angelini C."/>
            <person name="Antonin V."/>
            <person name="Barry K.W."/>
            <person name="Bougher N.L."/>
            <person name="Buchanan P."/>
            <person name="Buyck B."/>
            <person name="Bense V."/>
            <person name="Catcheside P."/>
            <person name="Chovatia M."/>
            <person name="Cooper J."/>
            <person name="Damon W."/>
            <person name="Desjardin D."/>
            <person name="Finy P."/>
            <person name="Geml J."/>
            <person name="Haridas S."/>
            <person name="Hughes K."/>
            <person name="Justo A."/>
            <person name="Karasinski D."/>
            <person name="Kautmanova I."/>
            <person name="Kiss B."/>
            <person name="Kocsube S."/>
            <person name="Kotiranta H."/>
            <person name="LaButti K.M."/>
            <person name="Lechner B.E."/>
            <person name="Liimatainen K."/>
            <person name="Lipzen A."/>
            <person name="Lukacs Z."/>
            <person name="Mihaltcheva S."/>
            <person name="Morgado L.N."/>
            <person name="Niskanen T."/>
            <person name="Noordeloos M.E."/>
            <person name="Ohm R.A."/>
            <person name="Ortiz-Santana B."/>
            <person name="Ovrebo C."/>
            <person name="Racz N."/>
            <person name="Riley R."/>
            <person name="Savchenko A."/>
            <person name="Shiryaev A."/>
            <person name="Soop K."/>
            <person name="Spirin V."/>
            <person name="Szebenyi C."/>
            <person name="Tomsovsky M."/>
            <person name="Tulloss R.E."/>
            <person name="Uehling J."/>
            <person name="Grigoriev I.V."/>
            <person name="Vagvolgyi C."/>
            <person name="Papp T."/>
            <person name="Martin F.M."/>
            <person name="Miettinen O."/>
            <person name="Hibbett D.S."/>
            <person name="Nagy L.G."/>
        </authorList>
    </citation>
    <scope>NUCLEOTIDE SEQUENCE [LARGE SCALE GENOMIC DNA]</scope>
    <source>
        <strain evidence="3 4">CBS 166.37</strain>
    </source>
</reference>
<dbReference type="STRING" id="68775.A0A5C3LI94"/>
<accession>A0A5C3LI94</accession>